<organism evidence="4 5">
    <name type="scientific">Paenibacillus catalpae</name>
    <dbReference type="NCBI Taxonomy" id="1045775"/>
    <lineage>
        <taxon>Bacteria</taxon>
        <taxon>Bacillati</taxon>
        <taxon>Bacillota</taxon>
        <taxon>Bacilli</taxon>
        <taxon>Bacillales</taxon>
        <taxon>Paenibacillaceae</taxon>
        <taxon>Paenibacillus</taxon>
    </lineage>
</organism>
<sequence>MSKKQDIMAATLELIHEEGLQSVTFAKLFKRANVGSGTIYNYFANKEELVNAVYKEARILMGEHLLQNYDPEAGLYERFKCLQLNRLKFGLQFPKEFLFIDSFSFSPYISPELRNMSDTHNSGEVIQSLIMEGQKQGIIKEMDSHLCHQLIHGIISSILKGYYIQKYPLNETQIQQILEASWKAILV</sequence>
<dbReference type="OrthoDB" id="6430772at2"/>
<feature type="domain" description="HTH tetR-type" evidence="3">
    <location>
        <begin position="1"/>
        <end position="61"/>
    </location>
</feature>
<evidence type="ECO:0000259" key="3">
    <source>
        <dbReference type="PROSITE" id="PS50977"/>
    </source>
</evidence>
<accession>A0A1I1V4G9</accession>
<dbReference type="InterPro" id="IPR054422">
    <property type="entry name" value="TetR-like_HI_0893_C"/>
</dbReference>
<dbReference type="Pfam" id="PF22604">
    <property type="entry name" value="TetR_HI_0893_C"/>
    <property type="match status" value="1"/>
</dbReference>
<evidence type="ECO:0000256" key="1">
    <source>
        <dbReference type="ARBA" id="ARBA00023125"/>
    </source>
</evidence>
<proteinExistence type="predicted"/>
<protein>
    <submittedName>
        <fullName evidence="4">DNA-binding transcriptional regulator, AcrR family</fullName>
    </submittedName>
</protein>
<gene>
    <name evidence="4" type="ORF">SAMN05216378_1387</name>
</gene>
<keyword evidence="1 2" id="KW-0238">DNA-binding</keyword>
<dbReference type="PANTHER" id="PTHR43479:SF11">
    <property type="entry name" value="ACREF_ENVCD OPERON REPRESSOR-RELATED"/>
    <property type="match status" value="1"/>
</dbReference>
<dbReference type="PANTHER" id="PTHR43479">
    <property type="entry name" value="ACREF/ENVCD OPERON REPRESSOR-RELATED"/>
    <property type="match status" value="1"/>
</dbReference>
<dbReference type="InterPro" id="IPR050624">
    <property type="entry name" value="HTH-type_Tx_Regulator"/>
</dbReference>
<keyword evidence="5" id="KW-1185">Reference proteome</keyword>
<dbReference type="GO" id="GO:0003677">
    <property type="term" value="F:DNA binding"/>
    <property type="evidence" value="ECO:0007669"/>
    <property type="project" value="UniProtKB-UniRule"/>
</dbReference>
<reference evidence="5" key="1">
    <citation type="submission" date="2016-10" db="EMBL/GenBank/DDBJ databases">
        <authorList>
            <person name="Varghese N."/>
            <person name="Submissions S."/>
        </authorList>
    </citation>
    <scope>NUCLEOTIDE SEQUENCE [LARGE SCALE GENOMIC DNA]</scope>
    <source>
        <strain evidence="5">CGMCC 1.10784</strain>
    </source>
</reference>
<name>A0A1I1V4G9_9BACL</name>
<dbReference type="InterPro" id="IPR009057">
    <property type="entry name" value="Homeodomain-like_sf"/>
</dbReference>
<dbReference type="STRING" id="1045775.SAMN05216378_1387"/>
<dbReference type="InterPro" id="IPR001647">
    <property type="entry name" value="HTH_TetR"/>
</dbReference>
<feature type="DNA-binding region" description="H-T-H motif" evidence="2">
    <location>
        <begin position="24"/>
        <end position="43"/>
    </location>
</feature>
<dbReference type="EMBL" id="FOMT01000001">
    <property type="protein sequence ID" value="SFD77794.1"/>
    <property type="molecule type" value="Genomic_DNA"/>
</dbReference>
<dbReference type="SUPFAM" id="SSF46689">
    <property type="entry name" value="Homeodomain-like"/>
    <property type="match status" value="1"/>
</dbReference>
<evidence type="ECO:0000256" key="2">
    <source>
        <dbReference type="PROSITE-ProRule" id="PRU00335"/>
    </source>
</evidence>
<evidence type="ECO:0000313" key="4">
    <source>
        <dbReference type="EMBL" id="SFD77794.1"/>
    </source>
</evidence>
<dbReference type="PROSITE" id="PS50977">
    <property type="entry name" value="HTH_TETR_2"/>
    <property type="match status" value="1"/>
</dbReference>
<dbReference type="Proteomes" id="UP000198855">
    <property type="component" value="Unassembled WGS sequence"/>
</dbReference>
<dbReference type="Gene3D" id="1.10.357.10">
    <property type="entry name" value="Tetracycline Repressor, domain 2"/>
    <property type="match status" value="1"/>
</dbReference>
<dbReference type="PRINTS" id="PR00455">
    <property type="entry name" value="HTHTETR"/>
</dbReference>
<evidence type="ECO:0000313" key="5">
    <source>
        <dbReference type="Proteomes" id="UP000198855"/>
    </source>
</evidence>
<dbReference type="AlphaFoldDB" id="A0A1I1V4G9"/>
<dbReference type="Pfam" id="PF00440">
    <property type="entry name" value="TetR_N"/>
    <property type="match status" value="1"/>
</dbReference>
<dbReference type="RefSeq" id="WP_091182604.1">
    <property type="nucleotide sequence ID" value="NZ_FOMT01000001.1"/>
</dbReference>